<evidence type="ECO:0000313" key="1">
    <source>
        <dbReference type="EMBL" id="RKF13778.1"/>
    </source>
</evidence>
<organism evidence="1 2">
    <name type="scientific">Altericroceibacterium spongiae</name>
    <dbReference type="NCBI Taxonomy" id="2320269"/>
    <lineage>
        <taxon>Bacteria</taxon>
        <taxon>Pseudomonadati</taxon>
        <taxon>Pseudomonadota</taxon>
        <taxon>Alphaproteobacteria</taxon>
        <taxon>Sphingomonadales</taxon>
        <taxon>Erythrobacteraceae</taxon>
        <taxon>Altericroceibacterium</taxon>
    </lineage>
</organism>
<comment type="caution">
    <text evidence="1">The sequence shown here is derived from an EMBL/GenBank/DDBJ whole genome shotgun (WGS) entry which is preliminary data.</text>
</comment>
<protein>
    <submittedName>
        <fullName evidence="1">Uncharacterized protein</fullName>
    </submittedName>
</protein>
<sequence>MYGRWAILFSDELEFIAGDGFLPNFPASRDALNSGLKLVLPILPTATIIYMSPMQYPTEPRLVTLRLSANEVEQVNAITQVYASSFLFYRDDKPELTEAFRYGEHRQFQYHGHDWLDPLLDDLSQYNRWGKGGAASISSRRPYSESLEGNRWLDRFAGRDS</sequence>
<dbReference type="AlphaFoldDB" id="A0A420E775"/>
<keyword evidence="2" id="KW-1185">Reference proteome</keyword>
<dbReference type="EMBL" id="RAPF01000025">
    <property type="protein sequence ID" value="RKF13778.1"/>
    <property type="molecule type" value="Genomic_DNA"/>
</dbReference>
<name>A0A420E775_9SPHN</name>
<dbReference type="Proteomes" id="UP000284395">
    <property type="component" value="Unassembled WGS sequence"/>
</dbReference>
<proteinExistence type="predicted"/>
<gene>
    <name evidence="1" type="ORF">D6851_17380</name>
</gene>
<reference evidence="1 2" key="1">
    <citation type="submission" date="2018-09" db="EMBL/GenBank/DDBJ databases">
        <title>Altererythrobacter spongiae sp. nov., isolated from a marine sponge.</title>
        <authorList>
            <person name="Zhuang L."/>
            <person name="Luo L."/>
        </authorList>
    </citation>
    <scope>NUCLEOTIDE SEQUENCE [LARGE SCALE GENOMIC DNA]</scope>
    <source>
        <strain evidence="1 2">HN-Y73</strain>
    </source>
</reference>
<accession>A0A420E775</accession>
<evidence type="ECO:0000313" key="2">
    <source>
        <dbReference type="Proteomes" id="UP000284395"/>
    </source>
</evidence>